<name>A0A381SAW7_9ZZZZ</name>
<dbReference type="AlphaFoldDB" id="A0A381SAW7"/>
<organism evidence="3">
    <name type="scientific">marine metagenome</name>
    <dbReference type="NCBI Taxonomy" id="408172"/>
    <lineage>
        <taxon>unclassified sequences</taxon>
        <taxon>metagenomes</taxon>
        <taxon>ecological metagenomes</taxon>
    </lineage>
</organism>
<dbReference type="Pfam" id="PF00817">
    <property type="entry name" value="IMS"/>
    <property type="match status" value="1"/>
</dbReference>
<dbReference type="PANTHER" id="PTHR35369">
    <property type="entry name" value="BLR3025 PROTEIN-RELATED"/>
    <property type="match status" value="1"/>
</dbReference>
<dbReference type="InterPro" id="IPR001126">
    <property type="entry name" value="UmuC"/>
</dbReference>
<gene>
    <name evidence="3" type="ORF">METZ01_LOCUS53493</name>
</gene>
<dbReference type="PANTHER" id="PTHR35369:SF2">
    <property type="entry name" value="BLR3025 PROTEIN"/>
    <property type="match status" value="1"/>
</dbReference>
<sequence>MALHLPLLPLVASTTITTQTATVVCQKNQHQYRVIAANRSAEEGGIRTNMALSTARTLVPQVRVLDRDLQAEQLAMEQLATFATAWSPTVVIQHDRVLLLEIGSCLRLHHGLPTLMKLVHKSLPSEKLGCRIAVTPTPASAVLCARSGDAVCVTDRARLISCIGSVSVQKMKLTRRQHTLLMRLGIKHIGDLLRLPRDGLVRRLGLELLQDLDRLTGKRSDPQPIFKPPLCFEESIDFEREISEVEQLLPESKRLLARLEQYLQRSCAAINHFEWRLQHESHSCTQVPIRLNRPQQRTTLLLDLAQLALETSFPTEGVTQFALYAHPLPLSQLENMSLLPSTEPCEPDQLLDQLYTRLGQRAVRGIGCHPDHKPENAWISCQPGMRKPVFPSAARPLWLFRSPRPLVIQNGRPCFHGPLELSRHERIAANWWNETPVQRDYYQAQSNRGPIWIYRELETGHWYIHGIF</sequence>
<dbReference type="InterPro" id="IPR050356">
    <property type="entry name" value="SulA_CellDiv_inhibitor"/>
</dbReference>
<proteinExistence type="predicted"/>
<evidence type="ECO:0000259" key="2">
    <source>
        <dbReference type="Pfam" id="PF00817"/>
    </source>
</evidence>
<reference evidence="3" key="1">
    <citation type="submission" date="2018-05" db="EMBL/GenBank/DDBJ databases">
        <authorList>
            <person name="Lanie J.A."/>
            <person name="Ng W.-L."/>
            <person name="Kazmierczak K.M."/>
            <person name="Andrzejewski T.M."/>
            <person name="Davidsen T.M."/>
            <person name="Wayne K.J."/>
            <person name="Tettelin H."/>
            <person name="Glass J.I."/>
            <person name="Rusch D."/>
            <person name="Podicherti R."/>
            <person name="Tsui H.-C.T."/>
            <person name="Winkler M.E."/>
        </authorList>
    </citation>
    <scope>NUCLEOTIDE SEQUENCE</scope>
</reference>
<protein>
    <recommendedName>
        <fullName evidence="2">UmuC domain-containing protein</fullName>
    </recommendedName>
</protein>
<dbReference type="CDD" id="cd03468">
    <property type="entry name" value="PolY_like"/>
    <property type="match status" value="1"/>
</dbReference>
<accession>A0A381SAW7</accession>
<feature type="domain" description="UmuC" evidence="2">
    <location>
        <begin position="22"/>
        <end position="143"/>
    </location>
</feature>
<evidence type="ECO:0000313" key="3">
    <source>
        <dbReference type="EMBL" id="SVA00639.1"/>
    </source>
</evidence>
<dbReference type="InterPro" id="IPR043128">
    <property type="entry name" value="Rev_trsase/Diguanyl_cyclase"/>
</dbReference>
<dbReference type="GO" id="GO:0006281">
    <property type="term" value="P:DNA repair"/>
    <property type="evidence" value="ECO:0007669"/>
    <property type="project" value="InterPro"/>
</dbReference>
<evidence type="ECO:0000256" key="1">
    <source>
        <dbReference type="ARBA" id="ARBA00022763"/>
    </source>
</evidence>
<dbReference type="Gene3D" id="3.40.1170.60">
    <property type="match status" value="1"/>
</dbReference>
<dbReference type="InterPro" id="IPR043502">
    <property type="entry name" value="DNA/RNA_pol_sf"/>
</dbReference>
<dbReference type="EMBL" id="UINC01002822">
    <property type="protein sequence ID" value="SVA00639.1"/>
    <property type="molecule type" value="Genomic_DNA"/>
</dbReference>
<dbReference type="SUPFAM" id="SSF56672">
    <property type="entry name" value="DNA/RNA polymerases"/>
    <property type="match status" value="1"/>
</dbReference>
<dbReference type="Gene3D" id="3.30.70.270">
    <property type="match status" value="1"/>
</dbReference>
<keyword evidence="1" id="KW-0227">DNA damage</keyword>